<sequence>MRFPPPDDRHAHTSPSPSSSPRPIPSGPTPQTSHRPVDRRGAPYCKRTGLRTVRPKRDWQPRRSRSRRPRNAGSPRPHRRERQCCPHRRSDARSDRSRRIPPFGTVPDRSPPRRGRRMPGRWRQAMQRR</sequence>
<geneLocation type="plasmid" evidence="2">
    <name>pMARC5</name>
</geneLocation>
<proteinExistence type="predicted"/>
<keyword evidence="2" id="KW-0614">Plasmid</keyword>
<feature type="compositionally biased region" description="Basic residues" evidence="1">
    <location>
        <begin position="112"/>
        <end position="129"/>
    </location>
</feature>
<dbReference type="AlphaFoldDB" id="J7K7S5"/>
<accession>J7K7S5</accession>
<organism evidence="2">
    <name type="scientific">Paracoccus marcusii</name>
    <dbReference type="NCBI Taxonomy" id="59779"/>
    <lineage>
        <taxon>Bacteria</taxon>
        <taxon>Pseudomonadati</taxon>
        <taxon>Pseudomonadota</taxon>
        <taxon>Alphaproteobacteria</taxon>
        <taxon>Rhodobacterales</taxon>
        <taxon>Paracoccaceae</taxon>
        <taxon>Paracoccus</taxon>
    </lineage>
</organism>
<name>J7K7S5_9RHOB</name>
<reference evidence="2" key="1">
    <citation type="submission" date="2012-03" db="EMBL/GenBank/DDBJ databases">
        <authorList>
            <person name="Maj A."/>
            <person name="Bartosik D."/>
            <person name="Brzuszkiewicz E."/>
            <person name="Daniel R."/>
        </authorList>
    </citation>
    <scope>NUCLEOTIDE SEQUENCE</scope>
    <source>
        <strain evidence="2">DSM 11574</strain>
        <plasmid evidence="2">pMARC5</plasmid>
    </source>
</reference>
<feature type="compositionally biased region" description="Pro residues" evidence="1">
    <location>
        <begin position="18"/>
        <end position="28"/>
    </location>
</feature>
<feature type="compositionally biased region" description="Basic and acidic residues" evidence="1">
    <location>
        <begin position="82"/>
        <end position="98"/>
    </location>
</feature>
<feature type="compositionally biased region" description="Basic residues" evidence="1">
    <location>
        <begin position="62"/>
        <end position="81"/>
    </location>
</feature>
<evidence type="ECO:0000313" key="2">
    <source>
        <dbReference type="EMBL" id="AFQ90339.1"/>
    </source>
</evidence>
<dbReference type="EMBL" id="JQ796371">
    <property type="protein sequence ID" value="AFQ90339.1"/>
    <property type="molecule type" value="Genomic_DNA"/>
</dbReference>
<protein>
    <submittedName>
        <fullName evidence="2">Uncharacterized protein</fullName>
    </submittedName>
</protein>
<evidence type="ECO:0000256" key="1">
    <source>
        <dbReference type="SAM" id="MobiDB-lite"/>
    </source>
</evidence>
<feature type="region of interest" description="Disordered" evidence="1">
    <location>
        <begin position="1"/>
        <end position="129"/>
    </location>
</feature>
<feature type="compositionally biased region" description="Basic and acidic residues" evidence="1">
    <location>
        <begin position="1"/>
        <end position="11"/>
    </location>
</feature>